<evidence type="ECO:0000256" key="1">
    <source>
        <dbReference type="ARBA" id="ARBA00004651"/>
    </source>
</evidence>
<gene>
    <name evidence="10" type="ORF">ABLG96_21620</name>
</gene>
<feature type="transmembrane region" description="Helical" evidence="9">
    <location>
        <begin position="176"/>
        <end position="197"/>
    </location>
</feature>
<feature type="transmembrane region" description="Helical" evidence="9">
    <location>
        <begin position="217"/>
        <end position="237"/>
    </location>
</feature>
<reference evidence="10" key="1">
    <citation type="submission" date="2024-05" db="EMBL/GenBank/DDBJ databases">
        <authorList>
            <person name="Cai S.Y."/>
            <person name="Jin L.M."/>
            <person name="Li H.R."/>
        </authorList>
    </citation>
    <scope>NUCLEOTIDE SEQUENCE</scope>
    <source>
        <strain evidence="10">A5-74</strain>
    </source>
</reference>
<dbReference type="GO" id="GO:0022857">
    <property type="term" value="F:transmembrane transporter activity"/>
    <property type="evidence" value="ECO:0007669"/>
    <property type="project" value="InterPro"/>
</dbReference>
<feature type="transmembrane region" description="Helical" evidence="9">
    <location>
        <begin position="118"/>
        <end position="140"/>
    </location>
</feature>
<comment type="subcellular location">
    <subcellularLocation>
        <location evidence="1">Cell membrane</location>
        <topology evidence="1">Multi-pass membrane protein</topology>
    </subcellularLocation>
</comment>
<keyword evidence="3" id="KW-0813">Transport</keyword>
<feature type="transmembrane region" description="Helical" evidence="9">
    <location>
        <begin position="32"/>
        <end position="55"/>
    </location>
</feature>
<evidence type="ECO:0000256" key="5">
    <source>
        <dbReference type="ARBA" id="ARBA00022692"/>
    </source>
</evidence>
<dbReference type="InterPro" id="IPR000522">
    <property type="entry name" value="ABC_transptr_permease_BtuC"/>
</dbReference>
<evidence type="ECO:0000256" key="3">
    <source>
        <dbReference type="ARBA" id="ARBA00022448"/>
    </source>
</evidence>
<evidence type="ECO:0000313" key="10">
    <source>
        <dbReference type="EMBL" id="XCG63746.1"/>
    </source>
</evidence>
<feature type="transmembrane region" description="Helical" evidence="9">
    <location>
        <begin position="306"/>
        <end position="328"/>
    </location>
</feature>
<feature type="transmembrane region" description="Helical" evidence="9">
    <location>
        <begin position="244"/>
        <end position="264"/>
    </location>
</feature>
<feature type="transmembrane region" description="Helical" evidence="9">
    <location>
        <begin position="86"/>
        <end position="106"/>
    </location>
</feature>
<dbReference type="EMBL" id="CP159218">
    <property type="protein sequence ID" value="XCG63746.1"/>
    <property type="molecule type" value="Genomic_DNA"/>
</dbReference>
<dbReference type="CDD" id="cd06550">
    <property type="entry name" value="TM_ABC_iron-siderophores_like"/>
    <property type="match status" value="1"/>
</dbReference>
<feature type="transmembrane region" description="Helical" evidence="9">
    <location>
        <begin position="270"/>
        <end position="294"/>
    </location>
</feature>
<dbReference type="Gene3D" id="1.10.3470.10">
    <property type="entry name" value="ABC transporter involved in vitamin B12 uptake, BtuC"/>
    <property type="match status" value="1"/>
</dbReference>
<keyword evidence="6 9" id="KW-1133">Transmembrane helix</keyword>
<organism evidence="10">
    <name type="scientific">Nakamurella sp. A5-74</name>
    <dbReference type="NCBI Taxonomy" id="3158264"/>
    <lineage>
        <taxon>Bacteria</taxon>
        <taxon>Bacillati</taxon>
        <taxon>Actinomycetota</taxon>
        <taxon>Actinomycetes</taxon>
        <taxon>Nakamurellales</taxon>
        <taxon>Nakamurellaceae</taxon>
        <taxon>Nakamurella</taxon>
    </lineage>
</organism>
<dbReference type="RefSeq" id="WP_353649361.1">
    <property type="nucleotide sequence ID" value="NZ_CP159218.1"/>
</dbReference>
<name>A0AAU8DNL6_9ACTN</name>
<dbReference type="PANTHER" id="PTHR30472:SF1">
    <property type="entry name" value="FE(3+) DICITRATE TRANSPORT SYSTEM PERMEASE PROTEIN FECC-RELATED"/>
    <property type="match status" value="1"/>
</dbReference>
<dbReference type="GO" id="GO:0005886">
    <property type="term" value="C:plasma membrane"/>
    <property type="evidence" value="ECO:0007669"/>
    <property type="project" value="UniProtKB-SubCell"/>
</dbReference>
<dbReference type="Pfam" id="PF01032">
    <property type="entry name" value="FecCD"/>
    <property type="match status" value="1"/>
</dbReference>
<keyword evidence="7 9" id="KW-0472">Membrane</keyword>
<feature type="region of interest" description="Disordered" evidence="8">
    <location>
        <begin position="1"/>
        <end position="26"/>
    </location>
</feature>
<dbReference type="InterPro" id="IPR037294">
    <property type="entry name" value="ABC_BtuC-like"/>
</dbReference>
<dbReference type="PANTHER" id="PTHR30472">
    <property type="entry name" value="FERRIC ENTEROBACTIN TRANSPORT SYSTEM PERMEASE PROTEIN"/>
    <property type="match status" value="1"/>
</dbReference>
<evidence type="ECO:0000256" key="8">
    <source>
        <dbReference type="SAM" id="MobiDB-lite"/>
    </source>
</evidence>
<dbReference type="AlphaFoldDB" id="A0AAU8DNL6"/>
<accession>A0AAU8DNL6</accession>
<sequence length="360" mass="36023">MRSRAHQAIAVDDTLPGTAGNPRDSRRSVGRLPMWAAVLLLALLVLLATAASLMIGARPLSPGTTWAGLFHPVPGNGDHDVVQSRIPRTLTGLLIGLALGLAGAGIQGITRNPLGDPGILGVNAGAALGVVAGIAVFGISGAGGRIVSALIGAGVASVAVYAIAASGRGGATPVKLAIAGAALSVTLFGVMRGLLLLSSQTLEEFRHWQVGNLTAASLGQIGQVVPFIVVGAVVLLASGRVFNLFAMGDDVAASLGLPVGLARIVTSVAVVLLCGAATALVGPIAFVGLLVPHAVRAMVGSNYHRILLLSALGGPVIVLVADTIGRVVLLPSEVAVGVMTAVIGAPLLILILRTGRQVEL</sequence>
<dbReference type="SUPFAM" id="SSF81345">
    <property type="entry name" value="ABC transporter involved in vitamin B12 uptake, BtuC"/>
    <property type="match status" value="1"/>
</dbReference>
<protein>
    <submittedName>
        <fullName evidence="10">Iron ABC transporter permease</fullName>
    </submittedName>
</protein>
<feature type="transmembrane region" description="Helical" evidence="9">
    <location>
        <begin position="146"/>
        <end position="164"/>
    </location>
</feature>
<keyword evidence="5 9" id="KW-0812">Transmembrane</keyword>
<proteinExistence type="inferred from homology"/>
<keyword evidence="4" id="KW-1003">Cell membrane</keyword>
<evidence type="ECO:0000256" key="9">
    <source>
        <dbReference type="SAM" id="Phobius"/>
    </source>
</evidence>
<evidence type="ECO:0000256" key="7">
    <source>
        <dbReference type="ARBA" id="ARBA00023136"/>
    </source>
</evidence>
<feature type="transmembrane region" description="Helical" evidence="9">
    <location>
        <begin position="334"/>
        <end position="352"/>
    </location>
</feature>
<evidence type="ECO:0000256" key="6">
    <source>
        <dbReference type="ARBA" id="ARBA00022989"/>
    </source>
</evidence>
<evidence type="ECO:0000256" key="4">
    <source>
        <dbReference type="ARBA" id="ARBA00022475"/>
    </source>
</evidence>
<dbReference type="GO" id="GO:0033214">
    <property type="term" value="P:siderophore-iron import into cell"/>
    <property type="evidence" value="ECO:0007669"/>
    <property type="project" value="TreeGrafter"/>
</dbReference>
<comment type="similarity">
    <text evidence="2">Belongs to the binding-protein-dependent transport system permease family. FecCD subfamily.</text>
</comment>
<evidence type="ECO:0000256" key="2">
    <source>
        <dbReference type="ARBA" id="ARBA00007935"/>
    </source>
</evidence>